<dbReference type="EMBL" id="BMYV01000002">
    <property type="protein sequence ID" value="GGX69129.1"/>
    <property type="molecule type" value="Genomic_DNA"/>
</dbReference>
<dbReference type="Proteomes" id="UP000600865">
    <property type="component" value="Unassembled WGS sequence"/>
</dbReference>
<accession>A0A918KMD1</accession>
<protein>
    <submittedName>
        <fullName evidence="2">Uncharacterized protein</fullName>
    </submittedName>
</protein>
<proteinExistence type="predicted"/>
<gene>
    <name evidence="2" type="ORF">GCM10011309_18820</name>
</gene>
<dbReference type="AlphaFoldDB" id="A0A918KMD1"/>
<name>A0A918KMD1_9PROT</name>
<organism evidence="2 3">
    <name type="scientific">Litorimonas cladophorae</name>
    <dbReference type="NCBI Taxonomy" id="1220491"/>
    <lineage>
        <taxon>Bacteria</taxon>
        <taxon>Pseudomonadati</taxon>
        <taxon>Pseudomonadota</taxon>
        <taxon>Alphaproteobacteria</taxon>
        <taxon>Maricaulales</taxon>
        <taxon>Robiginitomaculaceae</taxon>
    </lineage>
</organism>
<keyword evidence="3" id="KW-1185">Reference proteome</keyword>
<evidence type="ECO:0000256" key="1">
    <source>
        <dbReference type="SAM" id="SignalP"/>
    </source>
</evidence>
<evidence type="ECO:0000313" key="2">
    <source>
        <dbReference type="EMBL" id="GGX69129.1"/>
    </source>
</evidence>
<reference evidence="2 3" key="1">
    <citation type="journal article" date="2014" name="Int. J. Syst. Evol. Microbiol.">
        <title>Complete genome sequence of Corynebacterium casei LMG S-19264T (=DSM 44701T), isolated from a smear-ripened cheese.</title>
        <authorList>
            <consortium name="US DOE Joint Genome Institute (JGI-PGF)"/>
            <person name="Walter F."/>
            <person name="Albersmeier A."/>
            <person name="Kalinowski J."/>
            <person name="Ruckert C."/>
        </authorList>
    </citation>
    <scope>NUCLEOTIDE SEQUENCE [LARGE SCALE GENOMIC DNA]</scope>
    <source>
        <strain evidence="2 3">KCTC 23968</strain>
    </source>
</reference>
<feature type="chain" id="PRO_5038008402" evidence="1">
    <location>
        <begin position="21"/>
        <end position="161"/>
    </location>
</feature>
<comment type="caution">
    <text evidence="2">The sequence shown here is derived from an EMBL/GenBank/DDBJ whole genome shotgun (WGS) entry which is preliminary data.</text>
</comment>
<sequence>MKLNLKQAFLGLFTALALSACGVGPSADELIVGDWVQTKSIEVDDAGVSLEISDSSIRYLSDGTSQSSARLKIGNVPADLSTYQVEAVGTWAITNSNLVEKITQADVINTSGNPQAAAIAQQMADTILAAEPSSAEILALTETQLTLRETEANYTIQFEKR</sequence>
<dbReference type="PROSITE" id="PS51257">
    <property type="entry name" value="PROKAR_LIPOPROTEIN"/>
    <property type="match status" value="1"/>
</dbReference>
<evidence type="ECO:0000313" key="3">
    <source>
        <dbReference type="Proteomes" id="UP000600865"/>
    </source>
</evidence>
<keyword evidence="1" id="KW-0732">Signal</keyword>
<dbReference type="RefSeq" id="WP_189584810.1">
    <property type="nucleotide sequence ID" value="NZ_BMYV01000002.1"/>
</dbReference>
<feature type="signal peptide" evidence="1">
    <location>
        <begin position="1"/>
        <end position="20"/>
    </location>
</feature>